<evidence type="ECO:0000256" key="6">
    <source>
        <dbReference type="ARBA" id="ARBA00022989"/>
    </source>
</evidence>
<keyword evidence="10" id="KW-0472">Membrane</keyword>
<comment type="similarity">
    <text evidence="2 12">Belongs to the cytochrome P450 family.</text>
</comment>
<gene>
    <name evidence="14" type="ORF">RHSIM_Rhsim03G0154900</name>
</gene>
<dbReference type="Pfam" id="PF00067">
    <property type="entry name" value="p450"/>
    <property type="match status" value="2"/>
</dbReference>
<feature type="binding site" description="axial binding residue" evidence="11">
    <location>
        <position position="538"/>
    </location>
    <ligand>
        <name>heme</name>
        <dbReference type="ChEBI" id="CHEBI:30413"/>
    </ligand>
    <ligandPart>
        <name>Fe</name>
        <dbReference type="ChEBI" id="CHEBI:18248"/>
    </ligandPart>
</feature>
<evidence type="ECO:0008006" key="16">
    <source>
        <dbReference type="Google" id="ProtNLM"/>
    </source>
</evidence>
<dbReference type="OrthoDB" id="1470350at2759"/>
<feature type="chain" id="PRO_5032998968" description="Cytochrome P450" evidence="13">
    <location>
        <begin position="22"/>
        <end position="593"/>
    </location>
</feature>
<dbReference type="PRINTS" id="PR00463">
    <property type="entry name" value="EP450I"/>
</dbReference>
<keyword evidence="13" id="KW-0732">Signal</keyword>
<proteinExistence type="inferred from homology"/>
<dbReference type="GO" id="GO:0016020">
    <property type="term" value="C:membrane"/>
    <property type="evidence" value="ECO:0007669"/>
    <property type="project" value="UniProtKB-SubCell"/>
</dbReference>
<evidence type="ECO:0000256" key="12">
    <source>
        <dbReference type="RuleBase" id="RU000461"/>
    </source>
</evidence>
<evidence type="ECO:0000256" key="7">
    <source>
        <dbReference type="ARBA" id="ARBA00023002"/>
    </source>
</evidence>
<dbReference type="GO" id="GO:0004497">
    <property type="term" value="F:monooxygenase activity"/>
    <property type="evidence" value="ECO:0007669"/>
    <property type="project" value="UniProtKB-KW"/>
</dbReference>
<feature type="signal peptide" evidence="13">
    <location>
        <begin position="1"/>
        <end position="21"/>
    </location>
</feature>
<keyword evidence="3 11" id="KW-0349">Heme</keyword>
<evidence type="ECO:0000256" key="9">
    <source>
        <dbReference type="ARBA" id="ARBA00023033"/>
    </source>
</evidence>
<dbReference type="SUPFAM" id="SSF48264">
    <property type="entry name" value="Cytochrome P450"/>
    <property type="match status" value="1"/>
</dbReference>
<protein>
    <recommendedName>
        <fullName evidence="16">Cytochrome P450</fullName>
    </recommendedName>
</protein>
<organism evidence="14 15">
    <name type="scientific">Rhododendron simsii</name>
    <name type="common">Sims's rhododendron</name>
    <dbReference type="NCBI Taxonomy" id="118357"/>
    <lineage>
        <taxon>Eukaryota</taxon>
        <taxon>Viridiplantae</taxon>
        <taxon>Streptophyta</taxon>
        <taxon>Embryophyta</taxon>
        <taxon>Tracheophyta</taxon>
        <taxon>Spermatophyta</taxon>
        <taxon>Magnoliopsida</taxon>
        <taxon>eudicotyledons</taxon>
        <taxon>Gunneridae</taxon>
        <taxon>Pentapetalae</taxon>
        <taxon>asterids</taxon>
        <taxon>Ericales</taxon>
        <taxon>Ericaceae</taxon>
        <taxon>Ericoideae</taxon>
        <taxon>Rhodoreae</taxon>
        <taxon>Rhododendron</taxon>
    </lineage>
</organism>
<dbReference type="PRINTS" id="PR00385">
    <property type="entry name" value="P450"/>
</dbReference>
<evidence type="ECO:0000256" key="5">
    <source>
        <dbReference type="ARBA" id="ARBA00022723"/>
    </source>
</evidence>
<evidence type="ECO:0000256" key="3">
    <source>
        <dbReference type="ARBA" id="ARBA00022617"/>
    </source>
</evidence>
<dbReference type="Proteomes" id="UP000626092">
    <property type="component" value="Unassembled WGS sequence"/>
</dbReference>
<evidence type="ECO:0000256" key="4">
    <source>
        <dbReference type="ARBA" id="ARBA00022692"/>
    </source>
</evidence>
<keyword evidence="6" id="KW-1133">Transmembrane helix</keyword>
<keyword evidence="4" id="KW-0812">Transmembrane</keyword>
<comment type="caution">
    <text evidence="14">The sequence shown here is derived from an EMBL/GenBank/DDBJ whole genome shotgun (WGS) entry which is preliminary data.</text>
</comment>
<dbReference type="AlphaFoldDB" id="A0A834H7K9"/>
<evidence type="ECO:0000256" key="8">
    <source>
        <dbReference type="ARBA" id="ARBA00023004"/>
    </source>
</evidence>
<comment type="cofactor">
    <cofactor evidence="11">
        <name>heme</name>
        <dbReference type="ChEBI" id="CHEBI:30413"/>
    </cofactor>
</comment>
<dbReference type="InterPro" id="IPR050665">
    <property type="entry name" value="Cytochrome_P450_Monooxygen"/>
</dbReference>
<evidence type="ECO:0000313" key="15">
    <source>
        <dbReference type="Proteomes" id="UP000626092"/>
    </source>
</evidence>
<evidence type="ECO:0000313" key="14">
    <source>
        <dbReference type="EMBL" id="KAF7147843.1"/>
    </source>
</evidence>
<dbReference type="GO" id="GO:0020037">
    <property type="term" value="F:heme binding"/>
    <property type="evidence" value="ECO:0007669"/>
    <property type="project" value="InterPro"/>
</dbReference>
<dbReference type="InterPro" id="IPR001128">
    <property type="entry name" value="Cyt_P450"/>
</dbReference>
<dbReference type="GO" id="GO:0016705">
    <property type="term" value="F:oxidoreductase activity, acting on paired donors, with incorporation or reduction of molecular oxygen"/>
    <property type="evidence" value="ECO:0007669"/>
    <property type="project" value="InterPro"/>
</dbReference>
<keyword evidence="5 11" id="KW-0479">Metal-binding</keyword>
<keyword evidence="9 12" id="KW-0503">Monooxygenase</keyword>
<dbReference type="Gene3D" id="1.10.630.10">
    <property type="entry name" value="Cytochrome P450"/>
    <property type="match status" value="1"/>
</dbReference>
<dbReference type="GO" id="GO:0005506">
    <property type="term" value="F:iron ion binding"/>
    <property type="evidence" value="ECO:0007669"/>
    <property type="project" value="InterPro"/>
</dbReference>
<comment type="subcellular location">
    <subcellularLocation>
        <location evidence="1">Membrane</location>
    </subcellularLocation>
</comment>
<keyword evidence="8 11" id="KW-0408">Iron</keyword>
<dbReference type="InterPro" id="IPR036396">
    <property type="entry name" value="Cyt_P450_sf"/>
</dbReference>
<accession>A0A834H7K9</accession>
<evidence type="ECO:0000256" key="13">
    <source>
        <dbReference type="SAM" id="SignalP"/>
    </source>
</evidence>
<dbReference type="EMBL" id="WJXA01000003">
    <property type="protein sequence ID" value="KAF7147843.1"/>
    <property type="molecule type" value="Genomic_DNA"/>
</dbReference>
<keyword evidence="7 12" id="KW-0560">Oxidoreductase</keyword>
<keyword evidence="15" id="KW-1185">Reference proteome</keyword>
<evidence type="ECO:0000256" key="11">
    <source>
        <dbReference type="PIRSR" id="PIRSR602401-1"/>
    </source>
</evidence>
<evidence type="ECO:0000256" key="2">
    <source>
        <dbReference type="ARBA" id="ARBA00010617"/>
    </source>
</evidence>
<dbReference type="InterPro" id="IPR002401">
    <property type="entry name" value="Cyt_P450_E_grp-I"/>
</dbReference>
<dbReference type="PANTHER" id="PTHR24282">
    <property type="entry name" value="CYTOCHROME P450 FAMILY MEMBER"/>
    <property type="match status" value="1"/>
</dbReference>
<sequence length="593" mass="66017">MEAPVMLLLLLLLLLPLLAVGGGVVQNLSLLALALPLACLLFDRVWLKPLRVRWKLQKQGIRGPQPSVLHGNVPEIQRIQAAAKKAENHGVLVAHDYTSNLFPYLEQWRKEYGPVFTYSTGNKQHLYVNHPELVKEMSQSISLELGKPSYVTKRLEPMLGNGILRSNGQFWARQRKIVAPEFFMDKVKGMVGLMLASAQPLLRKWEGCIDAQGGLEAEIRVDEDLRCLSADVISRACFGSSYSKGKLIFSKLRLLQKTISIQSVLFGVPTFGLSEVSRSFLAVTVKCLSLSYLSDGPTDPFVKPPMCMFGSLILLTHSSSRFLPTRKQKEMSDLEREIESLIWEAVKEREQECLGAPAAEKDLMQMILEGAIGNGHSSEVSRDFSSKRFIVDNCKNIYFAGHEATAVAASWCLMLLALHPDWQARVREEAAQVCQGGLIDAESLSKMKMVTMVIQEALRLYPPAAFVSREALDETQIGHISVPKGVCTWTLIPTLHRDPDIWGSDANEFKPERFANGVTGACKIPQTYVPFGLGPRLCLGRNFAMVELKLVLALVVSKFTFSLSPKYRHSPVFRMIVEPGDGLHILIQRSNMG</sequence>
<evidence type="ECO:0000256" key="10">
    <source>
        <dbReference type="ARBA" id="ARBA00023136"/>
    </source>
</evidence>
<dbReference type="PROSITE" id="PS00086">
    <property type="entry name" value="CYTOCHROME_P450"/>
    <property type="match status" value="1"/>
</dbReference>
<reference evidence="14" key="1">
    <citation type="submission" date="2019-11" db="EMBL/GenBank/DDBJ databases">
        <authorList>
            <person name="Liu Y."/>
            <person name="Hou J."/>
            <person name="Li T.-Q."/>
            <person name="Guan C.-H."/>
            <person name="Wu X."/>
            <person name="Wu H.-Z."/>
            <person name="Ling F."/>
            <person name="Zhang R."/>
            <person name="Shi X.-G."/>
            <person name="Ren J.-P."/>
            <person name="Chen E.-F."/>
            <person name="Sun J.-M."/>
        </authorList>
    </citation>
    <scope>NUCLEOTIDE SEQUENCE</scope>
    <source>
        <strain evidence="14">Adult_tree_wgs_1</strain>
        <tissue evidence="14">Leaves</tissue>
    </source>
</reference>
<dbReference type="PANTHER" id="PTHR24282:SF36">
    <property type="entry name" value="CYTOCHROME P450 714A1-RELATED"/>
    <property type="match status" value="1"/>
</dbReference>
<evidence type="ECO:0000256" key="1">
    <source>
        <dbReference type="ARBA" id="ARBA00004370"/>
    </source>
</evidence>
<name>A0A834H7K9_RHOSS</name>
<dbReference type="InterPro" id="IPR017972">
    <property type="entry name" value="Cyt_P450_CS"/>
</dbReference>